<reference evidence="1 2" key="1">
    <citation type="submission" date="2024-04" db="EMBL/GenBank/DDBJ databases">
        <title>Genome sequencing and assembly of rice foliar adapted Chryseobacterium endophyticum OsEnb-ALM-A6.</title>
        <authorList>
            <person name="Kumar S."/>
            <person name="Javed M."/>
            <person name="Chouhan V."/>
            <person name="Charishma K."/>
            <person name="Patel A."/>
            <person name="Kumar M."/>
            <person name="Sahu K.P."/>
            <person name="Kumar A."/>
        </authorList>
    </citation>
    <scope>NUCLEOTIDE SEQUENCE [LARGE SCALE GENOMIC DNA]</scope>
    <source>
        <strain evidence="1 2">OsEnb-ALM-A6</strain>
    </source>
</reference>
<evidence type="ECO:0000313" key="1">
    <source>
        <dbReference type="EMBL" id="XAO75784.1"/>
    </source>
</evidence>
<dbReference type="RefSeq" id="WP_345767352.1">
    <property type="nucleotide sequence ID" value="NZ_CP154834.1"/>
</dbReference>
<dbReference type="EMBL" id="CP154834">
    <property type="protein sequence ID" value="XAO75784.1"/>
    <property type="molecule type" value="Genomic_DNA"/>
</dbReference>
<accession>A0AAU6WSJ1</accession>
<keyword evidence="2" id="KW-1185">Reference proteome</keyword>
<gene>
    <name evidence="1" type="ORF">AAFP95_07990</name>
</gene>
<dbReference type="Proteomes" id="UP001463665">
    <property type="component" value="Chromosome"/>
</dbReference>
<sequence>MRNILKKFLYLNIIIWLGNYYYAQNNINQSIPQILPTSPDVKALARYGTIPIGLATGVPDISIPFYSIKSGNLDFPISLSYHASGIKVRDIASVAGLGWSLNYGGVIAKINMGKPDEMNLPYHNLRSALDLNTAAATCYPPNCSRGQLAIDFHSLRDGYFETESDRYVYNFAGHNGAFRYDVNGNMHKVPYSPIAISKNILIIQVIVISIMKLLMRVETSLNLKKRNIQQFLE</sequence>
<proteinExistence type="predicted"/>
<dbReference type="AlphaFoldDB" id="A0AAU6WSJ1"/>
<evidence type="ECO:0000313" key="2">
    <source>
        <dbReference type="Proteomes" id="UP001463665"/>
    </source>
</evidence>
<name>A0AAU6WSJ1_9FLAO</name>
<evidence type="ECO:0008006" key="3">
    <source>
        <dbReference type="Google" id="ProtNLM"/>
    </source>
</evidence>
<organism evidence="1 2">
    <name type="scientific">Chryseobacterium endophyticum</name>
    <dbReference type="NCBI Taxonomy" id="1854762"/>
    <lineage>
        <taxon>Bacteria</taxon>
        <taxon>Pseudomonadati</taxon>
        <taxon>Bacteroidota</taxon>
        <taxon>Flavobacteriia</taxon>
        <taxon>Flavobacteriales</taxon>
        <taxon>Weeksellaceae</taxon>
        <taxon>Chryseobacterium group</taxon>
        <taxon>Chryseobacterium</taxon>
    </lineage>
</organism>
<protein>
    <recommendedName>
        <fullName evidence="3">Type IX secretion system membrane protein PorP/SprF</fullName>
    </recommendedName>
</protein>